<dbReference type="InterPro" id="IPR001349">
    <property type="entry name" value="Cyt_c_oxidase_su6a"/>
</dbReference>
<keyword evidence="6" id="KW-1133">Transmembrane helix</keyword>
<evidence type="ECO:0000313" key="7">
    <source>
        <dbReference type="EMBL" id="KAF6009664.1"/>
    </source>
</evidence>
<keyword evidence="6" id="KW-0812">Transmembrane</keyword>
<protein>
    <submittedName>
        <fullName evidence="7">Uncharacterized protein</fullName>
    </submittedName>
</protein>
<sequence length="96" mass="10922">MFRLLATKQTIKSNGRRFLSSSSILKADPAKGKKFAEKNEDIIKHSQTSSATWKKISLFLAIPAILICAVPVYRVEQEHAKHRKSFKSHPRRQMAS</sequence>
<keyword evidence="4" id="KW-0496">Mitochondrion</keyword>
<evidence type="ECO:0000313" key="8">
    <source>
        <dbReference type="Proteomes" id="UP000568158"/>
    </source>
</evidence>
<keyword evidence="3" id="KW-0809">Transit peptide</keyword>
<evidence type="ECO:0000256" key="1">
    <source>
        <dbReference type="ARBA" id="ARBA00004273"/>
    </source>
</evidence>
<evidence type="ECO:0000256" key="2">
    <source>
        <dbReference type="ARBA" id="ARBA00022792"/>
    </source>
</evidence>
<evidence type="ECO:0000256" key="5">
    <source>
        <dbReference type="ARBA" id="ARBA00023136"/>
    </source>
</evidence>
<dbReference type="Pfam" id="PF02046">
    <property type="entry name" value="COX6A"/>
    <property type="match status" value="1"/>
</dbReference>
<dbReference type="Proteomes" id="UP000568158">
    <property type="component" value="Unassembled WGS sequence"/>
</dbReference>
<keyword evidence="2" id="KW-0999">Mitochondrion inner membrane</keyword>
<dbReference type="SUPFAM" id="SSF81411">
    <property type="entry name" value="Mitochondrial cytochrome c oxidase subunit VIa"/>
    <property type="match status" value="1"/>
</dbReference>
<dbReference type="GO" id="GO:0005743">
    <property type="term" value="C:mitochondrial inner membrane"/>
    <property type="evidence" value="ECO:0007669"/>
    <property type="project" value="UniProtKB-SubCell"/>
</dbReference>
<evidence type="ECO:0000256" key="6">
    <source>
        <dbReference type="SAM" id="Phobius"/>
    </source>
</evidence>
<dbReference type="Gene3D" id="4.10.95.10">
    <property type="entry name" value="Cytochrome c oxidase, subunit VIa"/>
    <property type="match status" value="1"/>
</dbReference>
<dbReference type="InterPro" id="IPR036418">
    <property type="entry name" value="Cyt_c_oxidase_su6a_sf"/>
</dbReference>
<dbReference type="EMBL" id="JABCYN010000030">
    <property type="protein sequence ID" value="KAF6009664.1"/>
    <property type="molecule type" value="Genomic_DNA"/>
</dbReference>
<name>A0A8H6BE57_DEKBR</name>
<accession>A0A8H6BE57</accession>
<comment type="subcellular location">
    <subcellularLocation>
        <location evidence="1">Mitochondrion inner membrane</location>
    </subcellularLocation>
</comment>
<comment type="caution">
    <text evidence="7">The sequence shown here is derived from an EMBL/GenBank/DDBJ whole genome shotgun (WGS) entry which is preliminary data.</text>
</comment>
<evidence type="ECO:0000256" key="4">
    <source>
        <dbReference type="ARBA" id="ARBA00023128"/>
    </source>
</evidence>
<feature type="transmembrane region" description="Helical" evidence="6">
    <location>
        <begin position="56"/>
        <end position="75"/>
    </location>
</feature>
<evidence type="ECO:0000256" key="3">
    <source>
        <dbReference type="ARBA" id="ARBA00022946"/>
    </source>
</evidence>
<dbReference type="AlphaFoldDB" id="A0A8H6BE57"/>
<reference evidence="7 8" key="1">
    <citation type="journal article" date="2020" name="Appl. Microbiol. Biotechnol.">
        <title>Targeted gene deletion in Brettanomyces bruxellensis with an expression-free CRISPR-Cas9 system.</title>
        <authorList>
            <person name="Varela C."/>
            <person name="Bartel C."/>
            <person name="Onetto C."/>
            <person name="Borneman A."/>
        </authorList>
    </citation>
    <scope>NUCLEOTIDE SEQUENCE [LARGE SCALE GENOMIC DNA]</scope>
    <source>
        <strain evidence="7 8">AWRI1613</strain>
    </source>
</reference>
<organism evidence="7 8">
    <name type="scientific">Dekkera bruxellensis</name>
    <name type="common">Brettanomyces custersii</name>
    <dbReference type="NCBI Taxonomy" id="5007"/>
    <lineage>
        <taxon>Eukaryota</taxon>
        <taxon>Fungi</taxon>
        <taxon>Dikarya</taxon>
        <taxon>Ascomycota</taxon>
        <taxon>Saccharomycotina</taxon>
        <taxon>Pichiomycetes</taxon>
        <taxon>Pichiales</taxon>
        <taxon>Pichiaceae</taxon>
        <taxon>Brettanomyces</taxon>
    </lineage>
</organism>
<proteinExistence type="predicted"/>
<gene>
    <name evidence="7" type="ORF">HII12_003210</name>
</gene>
<keyword evidence="5 6" id="KW-0472">Membrane</keyword>